<dbReference type="PANTHER" id="PTHR24243">
    <property type="entry name" value="G-PROTEIN COUPLED RECEPTOR"/>
    <property type="match status" value="1"/>
</dbReference>
<organism evidence="11 12">
    <name type="scientific">Scylla paramamosain</name>
    <name type="common">Mud crab</name>
    <dbReference type="NCBI Taxonomy" id="85552"/>
    <lineage>
        <taxon>Eukaryota</taxon>
        <taxon>Metazoa</taxon>
        <taxon>Ecdysozoa</taxon>
        <taxon>Arthropoda</taxon>
        <taxon>Crustacea</taxon>
        <taxon>Multicrustacea</taxon>
        <taxon>Malacostraca</taxon>
        <taxon>Eumalacostraca</taxon>
        <taxon>Eucarida</taxon>
        <taxon>Decapoda</taxon>
        <taxon>Pleocyemata</taxon>
        <taxon>Brachyura</taxon>
        <taxon>Eubrachyura</taxon>
        <taxon>Portunoidea</taxon>
        <taxon>Portunidae</taxon>
        <taxon>Portuninae</taxon>
        <taxon>Scylla</taxon>
    </lineage>
</organism>
<feature type="domain" description="G-protein coupled receptors family 1 profile" evidence="10">
    <location>
        <begin position="46"/>
        <end position="281"/>
    </location>
</feature>
<evidence type="ECO:0000259" key="10">
    <source>
        <dbReference type="PROSITE" id="PS50262"/>
    </source>
</evidence>
<evidence type="ECO:0000256" key="5">
    <source>
        <dbReference type="ARBA" id="ARBA00023136"/>
    </source>
</evidence>
<dbReference type="GO" id="GO:0004930">
    <property type="term" value="F:G protein-coupled receptor activity"/>
    <property type="evidence" value="ECO:0007669"/>
    <property type="project" value="UniProtKB-KW"/>
</dbReference>
<dbReference type="PANTHER" id="PTHR24243:SF208">
    <property type="entry name" value="PYROKININ-1 RECEPTOR"/>
    <property type="match status" value="1"/>
</dbReference>
<sequence length="337" mass="37311">MNGTDNQTENCNVLNIYSPGESPVSAAFLTVALVHCYGVVVFGTLGNTLALWCVGTCTKTRRPVKVLLFSVFLPALVVCLATRPVIGEIRIALLTCDIHRVSVVVVQINMVVYNILAQIELTAIAAVAVVRAVSVWAPQRQALGLRGTVVLVTAICVYSILTGLGVLVMVVTDEMDHLRILVTVLFFINTTLPALITAGAYVLMIYILQRNKRRLAASQHQQREATTMDQATRAMLAVFISNLVFGLPHSIYHLMGKQPHFMNILFHVLFSTHFVMDPLAFVWFNSCYRRRVFSRMKKVTQSLSSVPTSSFLHASSVSPSDHHLHHHDSDPKEENVC</sequence>
<evidence type="ECO:0000256" key="3">
    <source>
        <dbReference type="ARBA" id="ARBA00022989"/>
    </source>
</evidence>
<evidence type="ECO:0000313" key="11">
    <source>
        <dbReference type="EMBL" id="KAK8403652.1"/>
    </source>
</evidence>
<evidence type="ECO:0000313" key="12">
    <source>
        <dbReference type="Proteomes" id="UP001487740"/>
    </source>
</evidence>
<feature type="transmembrane region" description="Helical" evidence="9">
    <location>
        <begin position="27"/>
        <end position="54"/>
    </location>
</feature>
<evidence type="ECO:0000256" key="2">
    <source>
        <dbReference type="ARBA" id="ARBA00022692"/>
    </source>
</evidence>
<evidence type="ECO:0000256" key="7">
    <source>
        <dbReference type="ARBA" id="ARBA00023224"/>
    </source>
</evidence>
<feature type="transmembrane region" description="Helical" evidence="9">
    <location>
        <begin position="115"/>
        <end position="137"/>
    </location>
</feature>
<feature type="compositionally biased region" description="Basic and acidic residues" evidence="8">
    <location>
        <begin position="327"/>
        <end position="337"/>
    </location>
</feature>
<dbReference type="Proteomes" id="UP001487740">
    <property type="component" value="Unassembled WGS sequence"/>
</dbReference>
<proteinExistence type="predicted"/>
<evidence type="ECO:0000256" key="8">
    <source>
        <dbReference type="SAM" id="MobiDB-lite"/>
    </source>
</evidence>
<keyword evidence="2 9" id="KW-0812">Transmembrane</keyword>
<accession>A0AAW0UZ55</accession>
<evidence type="ECO:0000256" key="6">
    <source>
        <dbReference type="ARBA" id="ARBA00023170"/>
    </source>
</evidence>
<dbReference type="AlphaFoldDB" id="A0AAW0UZ55"/>
<keyword evidence="6" id="KW-0675">Receptor</keyword>
<name>A0AAW0UZ55_SCYPA</name>
<keyword evidence="3 9" id="KW-1133">Transmembrane helix</keyword>
<comment type="subcellular location">
    <subcellularLocation>
        <location evidence="1">Membrane</location>
        <topology evidence="1">Multi-pass membrane protein</topology>
    </subcellularLocation>
</comment>
<keyword evidence="12" id="KW-1185">Reference proteome</keyword>
<gene>
    <name evidence="11" type="ORF">O3P69_000029</name>
</gene>
<keyword evidence="4" id="KW-0297">G-protein coupled receptor</keyword>
<evidence type="ECO:0000256" key="1">
    <source>
        <dbReference type="ARBA" id="ARBA00004141"/>
    </source>
</evidence>
<feature type="transmembrane region" description="Helical" evidence="9">
    <location>
        <begin position="66"/>
        <end position="86"/>
    </location>
</feature>
<feature type="transmembrane region" description="Helical" evidence="9">
    <location>
        <begin position="149"/>
        <end position="172"/>
    </location>
</feature>
<evidence type="ECO:0000256" key="4">
    <source>
        <dbReference type="ARBA" id="ARBA00023040"/>
    </source>
</evidence>
<dbReference type="GO" id="GO:0016020">
    <property type="term" value="C:membrane"/>
    <property type="evidence" value="ECO:0007669"/>
    <property type="project" value="UniProtKB-SubCell"/>
</dbReference>
<comment type="caution">
    <text evidence="11">The sequence shown here is derived from an EMBL/GenBank/DDBJ whole genome shotgun (WGS) entry which is preliminary data.</text>
</comment>
<dbReference type="PROSITE" id="PS50262">
    <property type="entry name" value="G_PROTEIN_RECEP_F1_2"/>
    <property type="match status" value="1"/>
</dbReference>
<evidence type="ECO:0000256" key="9">
    <source>
        <dbReference type="SAM" id="Phobius"/>
    </source>
</evidence>
<dbReference type="Gene3D" id="1.20.1070.10">
    <property type="entry name" value="Rhodopsin 7-helix transmembrane proteins"/>
    <property type="match status" value="1"/>
</dbReference>
<keyword evidence="5 9" id="KW-0472">Membrane</keyword>
<feature type="region of interest" description="Disordered" evidence="8">
    <location>
        <begin position="317"/>
        <end position="337"/>
    </location>
</feature>
<feature type="transmembrane region" description="Helical" evidence="9">
    <location>
        <begin position="234"/>
        <end position="252"/>
    </location>
</feature>
<keyword evidence="7" id="KW-0807">Transducer</keyword>
<feature type="transmembrane region" description="Helical" evidence="9">
    <location>
        <begin position="178"/>
        <end position="208"/>
    </location>
</feature>
<protein>
    <recommendedName>
        <fullName evidence="10">G-protein coupled receptors family 1 profile domain-containing protein</fullName>
    </recommendedName>
</protein>
<dbReference type="InterPro" id="IPR017452">
    <property type="entry name" value="GPCR_Rhodpsn_7TM"/>
</dbReference>
<dbReference type="SUPFAM" id="SSF81321">
    <property type="entry name" value="Family A G protein-coupled receptor-like"/>
    <property type="match status" value="1"/>
</dbReference>
<reference evidence="11 12" key="1">
    <citation type="submission" date="2023-03" db="EMBL/GenBank/DDBJ databases">
        <title>High-quality genome of Scylla paramamosain provides insights in environmental adaptation.</title>
        <authorList>
            <person name="Zhang L."/>
        </authorList>
    </citation>
    <scope>NUCLEOTIDE SEQUENCE [LARGE SCALE GENOMIC DNA]</scope>
    <source>
        <strain evidence="11">LZ_2023a</strain>
        <tissue evidence="11">Muscle</tissue>
    </source>
</reference>
<feature type="transmembrane region" description="Helical" evidence="9">
    <location>
        <begin position="264"/>
        <end position="288"/>
    </location>
</feature>
<dbReference type="EMBL" id="JARAKH010000005">
    <property type="protein sequence ID" value="KAK8403652.1"/>
    <property type="molecule type" value="Genomic_DNA"/>
</dbReference>